<feature type="region of interest" description="Disordered" evidence="1">
    <location>
        <begin position="42"/>
        <end position="133"/>
    </location>
</feature>
<proteinExistence type="predicted"/>
<dbReference type="OrthoDB" id="6712682at2759"/>
<name>A0A139WHI3_TRICA</name>
<reference evidence="2 3" key="2">
    <citation type="journal article" date="2010" name="Nucleic Acids Res.">
        <title>BeetleBase in 2010: revisions to provide comprehensive genomic information for Tribolium castaneum.</title>
        <authorList>
            <person name="Kim H.S."/>
            <person name="Murphy T."/>
            <person name="Xia J."/>
            <person name="Caragea D."/>
            <person name="Park Y."/>
            <person name="Beeman R.W."/>
            <person name="Lorenzen M.D."/>
            <person name="Butcher S."/>
            <person name="Manak J.R."/>
            <person name="Brown S.J."/>
        </authorList>
    </citation>
    <scope>GENOME REANNOTATION</scope>
    <source>
        <strain evidence="2 3">Georgia GA2</strain>
    </source>
</reference>
<accession>A0A139WHI3</accession>
<organism evidence="2 3">
    <name type="scientific">Tribolium castaneum</name>
    <name type="common">Red flour beetle</name>
    <dbReference type="NCBI Taxonomy" id="7070"/>
    <lineage>
        <taxon>Eukaryota</taxon>
        <taxon>Metazoa</taxon>
        <taxon>Ecdysozoa</taxon>
        <taxon>Arthropoda</taxon>
        <taxon>Hexapoda</taxon>
        <taxon>Insecta</taxon>
        <taxon>Pterygota</taxon>
        <taxon>Neoptera</taxon>
        <taxon>Endopterygota</taxon>
        <taxon>Coleoptera</taxon>
        <taxon>Polyphaga</taxon>
        <taxon>Cucujiformia</taxon>
        <taxon>Tenebrionidae</taxon>
        <taxon>Tenebrionidae incertae sedis</taxon>
        <taxon>Tribolium</taxon>
    </lineage>
</organism>
<protein>
    <submittedName>
        <fullName evidence="2">Uncharacterized protein</fullName>
    </submittedName>
</protein>
<evidence type="ECO:0000256" key="1">
    <source>
        <dbReference type="SAM" id="MobiDB-lite"/>
    </source>
</evidence>
<dbReference type="AlphaFoldDB" id="A0A139WHI3"/>
<feature type="compositionally biased region" description="Basic and acidic residues" evidence="1">
    <location>
        <begin position="73"/>
        <end position="92"/>
    </location>
</feature>
<feature type="region of interest" description="Disordered" evidence="1">
    <location>
        <begin position="1"/>
        <end position="21"/>
    </location>
</feature>
<dbReference type="KEGG" id="tca:103313186"/>
<dbReference type="EMBL" id="KQ971343">
    <property type="protein sequence ID" value="KYB27311.1"/>
    <property type="molecule type" value="Genomic_DNA"/>
</dbReference>
<dbReference type="InParanoid" id="A0A139WHI3"/>
<sequence length="133" mass="14940">MRNSSDIFCLKEPKYGENDGSQIFSVNGSSFSRINRRQHASSDVFQFGLPPKTEETAKMTEIPELDQSETPEPVDKELPQEEKQEAMTEKASGEPTVSSSSMKRNPVTGVGLEADEQRSSRRHCGQQSGKWMW</sequence>
<evidence type="ECO:0000313" key="3">
    <source>
        <dbReference type="Proteomes" id="UP000007266"/>
    </source>
</evidence>
<reference evidence="2 3" key="1">
    <citation type="journal article" date="2008" name="Nature">
        <title>The genome of the model beetle and pest Tribolium castaneum.</title>
        <authorList>
            <consortium name="Tribolium Genome Sequencing Consortium"/>
            <person name="Richards S."/>
            <person name="Gibbs R.A."/>
            <person name="Weinstock G.M."/>
            <person name="Brown S.J."/>
            <person name="Denell R."/>
            <person name="Beeman R.W."/>
            <person name="Gibbs R."/>
            <person name="Beeman R.W."/>
            <person name="Brown S.J."/>
            <person name="Bucher G."/>
            <person name="Friedrich M."/>
            <person name="Grimmelikhuijzen C.J."/>
            <person name="Klingler M."/>
            <person name="Lorenzen M."/>
            <person name="Richards S."/>
            <person name="Roth S."/>
            <person name="Schroder R."/>
            <person name="Tautz D."/>
            <person name="Zdobnov E.M."/>
            <person name="Muzny D."/>
            <person name="Gibbs R.A."/>
            <person name="Weinstock G.M."/>
            <person name="Attaway T."/>
            <person name="Bell S."/>
            <person name="Buhay C.J."/>
            <person name="Chandrabose M.N."/>
            <person name="Chavez D."/>
            <person name="Clerk-Blankenburg K.P."/>
            <person name="Cree A."/>
            <person name="Dao M."/>
            <person name="Davis C."/>
            <person name="Chacko J."/>
            <person name="Dinh H."/>
            <person name="Dugan-Rocha S."/>
            <person name="Fowler G."/>
            <person name="Garner T.T."/>
            <person name="Garnes J."/>
            <person name="Gnirke A."/>
            <person name="Hawes A."/>
            <person name="Hernandez J."/>
            <person name="Hines S."/>
            <person name="Holder M."/>
            <person name="Hume J."/>
            <person name="Jhangiani S.N."/>
            <person name="Joshi V."/>
            <person name="Khan Z.M."/>
            <person name="Jackson L."/>
            <person name="Kovar C."/>
            <person name="Kowis A."/>
            <person name="Lee S."/>
            <person name="Lewis L.R."/>
            <person name="Margolis J."/>
            <person name="Morgan M."/>
            <person name="Nazareth L.V."/>
            <person name="Nguyen N."/>
            <person name="Okwuonu G."/>
            <person name="Parker D."/>
            <person name="Richards S."/>
            <person name="Ruiz S.J."/>
            <person name="Santibanez J."/>
            <person name="Savard J."/>
            <person name="Scherer S.E."/>
            <person name="Schneider B."/>
            <person name="Sodergren E."/>
            <person name="Tautz D."/>
            <person name="Vattahil S."/>
            <person name="Villasana D."/>
            <person name="White C.S."/>
            <person name="Wright R."/>
            <person name="Park Y."/>
            <person name="Beeman R.W."/>
            <person name="Lord J."/>
            <person name="Oppert B."/>
            <person name="Lorenzen M."/>
            <person name="Brown S."/>
            <person name="Wang L."/>
            <person name="Savard J."/>
            <person name="Tautz D."/>
            <person name="Richards S."/>
            <person name="Weinstock G."/>
            <person name="Gibbs R.A."/>
            <person name="Liu Y."/>
            <person name="Worley K."/>
            <person name="Weinstock G."/>
            <person name="Elsik C.G."/>
            <person name="Reese J.T."/>
            <person name="Elhaik E."/>
            <person name="Landan G."/>
            <person name="Graur D."/>
            <person name="Arensburger P."/>
            <person name="Atkinson P."/>
            <person name="Beeman R.W."/>
            <person name="Beidler J."/>
            <person name="Brown S.J."/>
            <person name="Demuth J.P."/>
            <person name="Drury D.W."/>
            <person name="Du Y.Z."/>
            <person name="Fujiwara H."/>
            <person name="Lorenzen M."/>
            <person name="Maselli V."/>
            <person name="Osanai M."/>
            <person name="Park Y."/>
            <person name="Robertson H.M."/>
            <person name="Tu Z."/>
            <person name="Wang J.J."/>
            <person name="Wang S."/>
            <person name="Richards S."/>
            <person name="Song H."/>
            <person name="Zhang L."/>
            <person name="Sodergren E."/>
            <person name="Werner D."/>
            <person name="Stanke M."/>
            <person name="Morgenstern B."/>
            <person name="Solovyev V."/>
            <person name="Kosarev P."/>
            <person name="Brown G."/>
            <person name="Chen H.C."/>
            <person name="Ermolaeva O."/>
            <person name="Hlavina W."/>
            <person name="Kapustin Y."/>
            <person name="Kiryutin B."/>
            <person name="Kitts P."/>
            <person name="Maglott D."/>
            <person name="Pruitt K."/>
            <person name="Sapojnikov V."/>
            <person name="Souvorov A."/>
            <person name="Mackey A.J."/>
            <person name="Waterhouse R.M."/>
            <person name="Wyder S."/>
            <person name="Zdobnov E.M."/>
            <person name="Zdobnov E.M."/>
            <person name="Wyder S."/>
            <person name="Kriventseva E.V."/>
            <person name="Kadowaki T."/>
            <person name="Bork P."/>
            <person name="Aranda M."/>
            <person name="Bao R."/>
            <person name="Beermann A."/>
            <person name="Berns N."/>
            <person name="Bolognesi R."/>
            <person name="Bonneton F."/>
            <person name="Bopp D."/>
            <person name="Brown S.J."/>
            <person name="Bucher G."/>
            <person name="Butts T."/>
            <person name="Chaumot A."/>
            <person name="Denell R.E."/>
            <person name="Ferrier D.E."/>
            <person name="Friedrich M."/>
            <person name="Gordon C.M."/>
            <person name="Jindra M."/>
            <person name="Klingler M."/>
            <person name="Lan Q."/>
            <person name="Lattorff H.M."/>
            <person name="Laudet V."/>
            <person name="von Levetsow C."/>
            <person name="Liu Z."/>
            <person name="Lutz R."/>
            <person name="Lynch J.A."/>
            <person name="da Fonseca R.N."/>
            <person name="Posnien N."/>
            <person name="Reuter R."/>
            <person name="Roth S."/>
            <person name="Savard J."/>
            <person name="Schinko J.B."/>
            <person name="Schmitt C."/>
            <person name="Schoppmeier M."/>
            <person name="Schroder R."/>
            <person name="Shippy T.D."/>
            <person name="Simonnet F."/>
            <person name="Marques-Souza H."/>
            <person name="Tautz D."/>
            <person name="Tomoyasu Y."/>
            <person name="Trauner J."/>
            <person name="Van der Zee M."/>
            <person name="Vervoort M."/>
            <person name="Wittkopp N."/>
            <person name="Wimmer E.A."/>
            <person name="Yang X."/>
            <person name="Jones A.K."/>
            <person name="Sattelle D.B."/>
            <person name="Ebert P.R."/>
            <person name="Nelson D."/>
            <person name="Scott J.G."/>
            <person name="Beeman R.W."/>
            <person name="Muthukrishnan S."/>
            <person name="Kramer K.J."/>
            <person name="Arakane Y."/>
            <person name="Beeman R.W."/>
            <person name="Zhu Q."/>
            <person name="Hogenkamp D."/>
            <person name="Dixit R."/>
            <person name="Oppert B."/>
            <person name="Jiang H."/>
            <person name="Zou Z."/>
            <person name="Marshall J."/>
            <person name="Elpidina E."/>
            <person name="Vinokurov K."/>
            <person name="Oppert C."/>
            <person name="Zou Z."/>
            <person name="Evans J."/>
            <person name="Lu Z."/>
            <person name="Zhao P."/>
            <person name="Sumathipala N."/>
            <person name="Altincicek B."/>
            <person name="Vilcinskas A."/>
            <person name="Williams M."/>
            <person name="Hultmark D."/>
            <person name="Hetru C."/>
            <person name="Jiang H."/>
            <person name="Grimmelikhuijzen C.J."/>
            <person name="Hauser F."/>
            <person name="Cazzamali G."/>
            <person name="Williamson M."/>
            <person name="Park Y."/>
            <person name="Li B."/>
            <person name="Tanaka Y."/>
            <person name="Predel R."/>
            <person name="Neupert S."/>
            <person name="Schachtner J."/>
            <person name="Verleyen P."/>
            <person name="Raible F."/>
            <person name="Bork P."/>
            <person name="Friedrich M."/>
            <person name="Walden K.K."/>
            <person name="Robertson H.M."/>
            <person name="Angeli S."/>
            <person name="Foret S."/>
            <person name="Bucher G."/>
            <person name="Schuetz S."/>
            <person name="Maleszka R."/>
            <person name="Wimmer E.A."/>
            <person name="Beeman R.W."/>
            <person name="Lorenzen M."/>
            <person name="Tomoyasu Y."/>
            <person name="Miller S.C."/>
            <person name="Grossmann D."/>
            <person name="Bucher G."/>
        </authorList>
    </citation>
    <scope>NUCLEOTIDE SEQUENCE [LARGE SCALE GENOMIC DNA]</scope>
    <source>
        <strain evidence="2 3">Georgia GA2</strain>
    </source>
</reference>
<gene>
    <name evidence="2" type="primary">AUGUSTUS-3.0.2_33189</name>
    <name evidence="2" type="ORF">TcasGA2_TC033189</name>
</gene>
<keyword evidence="3" id="KW-1185">Reference proteome</keyword>
<dbReference type="Proteomes" id="UP000007266">
    <property type="component" value="Linkage group 5"/>
</dbReference>
<evidence type="ECO:0000313" key="2">
    <source>
        <dbReference type="EMBL" id="KYB27311.1"/>
    </source>
</evidence>